<feature type="domain" description="PI3K/PI4K catalytic" evidence="7">
    <location>
        <begin position="773"/>
        <end position="1061"/>
    </location>
</feature>
<feature type="region of interest" description="Disordered" evidence="5">
    <location>
        <begin position="291"/>
        <end position="326"/>
    </location>
</feature>
<name>S8EM83_FOMSC</name>
<evidence type="ECO:0000313" key="9">
    <source>
        <dbReference type="Proteomes" id="UP000015241"/>
    </source>
</evidence>
<evidence type="ECO:0000256" key="2">
    <source>
        <dbReference type="ARBA" id="ARBA00012169"/>
    </source>
</evidence>
<organism evidence="8 9">
    <name type="scientific">Fomitopsis schrenkii</name>
    <name type="common">Brown rot fungus</name>
    <dbReference type="NCBI Taxonomy" id="2126942"/>
    <lineage>
        <taxon>Eukaryota</taxon>
        <taxon>Fungi</taxon>
        <taxon>Dikarya</taxon>
        <taxon>Basidiomycota</taxon>
        <taxon>Agaricomycotina</taxon>
        <taxon>Agaricomycetes</taxon>
        <taxon>Polyporales</taxon>
        <taxon>Fomitopsis</taxon>
    </lineage>
</organism>
<dbReference type="FunCoup" id="S8EM83">
    <property type="interactions" value="666"/>
</dbReference>
<dbReference type="InterPro" id="IPR000403">
    <property type="entry name" value="PI3/4_kinase_cat_dom"/>
</dbReference>
<feature type="region of interest" description="Disordered" evidence="5">
    <location>
        <begin position="509"/>
        <end position="543"/>
    </location>
</feature>
<dbReference type="STRING" id="743788.S8EM83"/>
<evidence type="ECO:0000256" key="1">
    <source>
        <dbReference type="ARBA" id="ARBA00001686"/>
    </source>
</evidence>
<feature type="region of interest" description="Disordered" evidence="5">
    <location>
        <begin position="206"/>
        <end position="250"/>
    </location>
</feature>
<keyword evidence="3" id="KW-0808">Transferase</keyword>
<dbReference type="InterPro" id="IPR057754">
    <property type="entry name" value="PI4-kinase_beta/PIK1_cat"/>
</dbReference>
<dbReference type="HOGENOM" id="CLU_002446_2_0_1"/>
<dbReference type="GO" id="GO:0048015">
    <property type="term" value="P:phosphatidylinositol-mediated signaling"/>
    <property type="evidence" value="ECO:0007669"/>
    <property type="project" value="TreeGrafter"/>
</dbReference>
<dbReference type="Proteomes" id="UP000015241">
    <property type="component" value="Unassembled WGS sequence"/>
</dbReference>
<evidence type="ECO:0000256" key="6">
    <source>
        <dbReference type="SAM" id="SignalP"/>
    </source>
</evidence>
<dbReference type="PANTHER" id="PTHR10048:SF22">
    <property type="entry name" value="PHOSPHATIDYLINOSITOL 4-KINASE BETA"/>
    <property type="match status" value="1"/>
</dbReference>
<dbReference type="eggNOG" id="KOG0903">
    <property type="taxonomic scope" value="Eukaryota"/>
</dbReference>
<dbReference type="EC" id="2.7.1.67" evidence="2"/>
<keyword evidence="9" id="KW-1185">Reference proteome</keyword>
<accession>S8EM83</accession>
<dbReference type="OrthoDB" id="10264149at2759"/>
<dbReference type="EMBL" id="KE504122">
    <property type="protein sequence ID" value="EPT06157.1"/>
    <property type="molecule type" value="Genomic_DNA"/>
</dbReference>
<sequence>MSHALLLRLFLSPSFFSVHVALQYLRIYADNIGVTYYLTRRLRELDTRELREVWGFVCHLLVTRPSKSRALECFVVETCHKSTHIAMLTLWYMQAHLKDLASPHIHPQSFLICQRILHECHELIFGDMPQLRAPYSSLSLPTQFGPLRTKVKPHLQPAVVGIGMVWAGALAMPSLTQIMGEVAIEQGRVDDEGRTIKSLENIDDEVVRNVSRGPSIDQQEEQKDDSPNSDEDDGIEPAPPTAPAASSRRPAPAHLRFLARDGSVNPSRRQTIAAQTSPALPLLKGIRPYRLSEDPFGQQDDGDDKPTTATTPFQSTPTLSSSRRRTKTLSVHAAELVDKYDFSSQVHLLRSHYCRSEVKFILALENICNRLLVVPKLARVSALRAELTGMNHMLPTEVCMPMWCTSSDIPTGSRSIPQPHHRIVRIPPGESVVLNSAERAPYLLLIEILHDDLDFDPAKRNNKEILKKIVLKEVEKEGSSKDLDAFSGRVPIPQHSRTASVAEHNLPEASIGNEPDEIRNSPAITVSTFPPSPMSPDPREEDDEEIDLVEQLYGSNDALNNREVDLSESIVLPPPPKNRDLDVLTWSRSSSMPQTLSGIPRRAIGLGIQPEPPTDHSPNGSPRVLSLDEYSERMRTAAVMLTQLNASMAREPTLPIPPTPSLDSSALTAPLRWIASTPILSVMPGPLSNGSGSGDDAHAPVPPTPAPMRMKLQPSEAAAIRERIMGEMLALEEERMARMREGGVGEGVLRLGGEEGVKSVEDERIIRKELSKADPSAVVFSESWAAKKSRIRQASPYGHLANWDCVSVIVKTGGDLRQEQLAVQLIQEFERIWKDEGCPCWVRYFRILITGSTSGLVETITDAVSIHSIKKAEYARRLAKGRLGHVSLFDHFRLTYGDPASAKFVRAQRNFAKSLAGYSLVTYFLQIKDRHNGNILLDRDGHLIHIDFGFMLSNSPGNIGFEAAPFKLPLEYIEVLGGVNSGPYLEFRRLFRDGFEAARKHCDRIVTLVELMQKDSSLPCFAALGDQTAAQLRERFQQGLTQTAVEEHVNRLIETSLGSNWTRLYDSYQYYSQSIF</sequence>
<evidence type="ECO:0000256" key="4">
    <source>
        <dbReference type="ARBA" id="ARBA00022777"/>
    </source>
</evidence>
<feature type="chain" id="PRO_5004550808" description="1-phosphatidylinositol 4-kinase" evidence="6">
    <location>
        <begin position="22"/>
        <end position="1076"/>
    </location>
</feature>
<comment type="catalytic activity">
    <reaction evidence="1">
        <text>a 1,2-diacyl-sn-glycero-3-phospho-(1D-myo-inositol) + ATP = a 1,2-diacyl-sn-glycero-3-phospho-(1D-myo-inositol 4-phosphate) + ADP + H(+)</text>
        <dbReference type="Rhea" id="RHEA:19877"/>
        <dbReference type="ChEBI" id="CHEBI:15378"/>
        <dbReference type="ChEBI" id="CHEBI:30616"/>
        <dbReference type="ChEBI" id="CHEBI:57880"/>
        <dbReference type="ChEBI" id="CHEBI:58178"/>
        <dbReference type="ChEBI" id="CHEBI:456216"/>
        <dbReference type="EC" id="2.7.1.67"/>
    </reaction>
</comment>
<protein>
    <recommendedName>
        <fullName evidence="2">1-phosphatidylinositol 4-kinase</fullName>
        <ecNumber evidence="2">2.7.1.67</ecNumber>
    </recommendedName>
</protein>
<dbReference type="SUPFAM" id="SSF56112">
    <property type="entry name" value="Protein kinase-like (PK-like)"/>
    <property type="match status" value="1"/>
</dbReference>
<proteinExistence type="predicted"/>
<dbReference type="PROSITE" id="PS50290">
    <property type="entry name" value="PI3_4_KINASE_3"/>
    <property type="match status" value="1"/>
</dbReference>
<dbReference type="AlphaFoldDB" id="S8EM83"/>
<dbReference type="Pfam" id="PF00454">
    <property type="entry name" value="PI3_PI4_kinase"/>
    <property type="match status" value="1"/>
</dbReference>
<keyword evidence="4" id="KW-0418">Kinase</keyword>
<dbReference type="GO" id="GO:0016020">
    <property type="term" value="C:membrane"/>
    <property type="evidence" value="ECO:0007669"/>
    <property type="project" value="TreeGrafter"/>
</dbReference>
<dbReference type="InterPro" id="IPR011009">
    <property type="entry name" value="Kinase-like_dom_sf"/>
</dbReference>
<dbReference type="PANTHER" id="PTHR10048">
    <property type="entry name" value="PHOSPHATIDYLINOSITOL KINASE"/>
    <property type="match status" value="1"/>
</dbReference>
<dbReference type="InParanoid" id="S8EM83"/>
<dbReference type="InterPro" id="IPR015433">
    <property type="entry name" value="PI3/4_kinase"/>
</dbReference>
<reference evidence="8 9" key="1">
    <citation type="journal article" date="2012" name="Science">
        <title>The Paleozoic origin of enzymatic lignin decomposition reconstructed from 31 fungal genomes.</title>
        <authorList>
            <person name="Floudas D."/>
            <person name="Binder M."/>
            <person name="Riley R."/>
            <person name="Barry K."/>
            <person name="Blanchette R.A."/>
            <person name="Henrissat B."/>
            <person name="Martinez A.T."/>
            <person name="Otillar R."/>
            <person name="Spatafora J.W."/>
            <person name="Yadav J.S."/>
            <person name="Aerts A."/>
            <person name="Benoit I."/>
            <person name="Boyd A."/>
            <person name="Carlson A."/>
            <person name="Copeland A."/>
            <person name="Coutinho P.M."/>
            <person name="de Vries R.P."/>
            <person name="Ferreira P."/>
            <person name="Findley K."/>
            <person name="Foster B."/>
            <person name="Gaskell J."/>
            <person name="Glotzer D."/>
            <person name="Gorecki P."/>
            <person name="Heitman J."/>
            <person name="Hesse C."/>
            <person name="Hori C."/>
            <person name="Igarashi K."/>
            <person name="Jurgens J.A."/>
            <person name="Kallen N."/>
            <person name="Kersten P."/>
            <person name="Kohler A."/>
            <person name="Kuees U."/>
            <person name="Kumar T.K.A."/>
            <person name="Kuo A."/>
            <person name="LaButti K."/>
            <person name="Larrondo L.F."/>
            <person name="Lindquist E."/>
            <person name="Ling A."/>
            <person name="Lombard V."/>
            <person name="Lucas S."/>
            <person name="Lundell T."/>
            <person name="Martin R."/>
            <person name="McLaughlin D.J."/>
            <person name="Morgenstern I."/>
            <person name="Morin E."/>
            <person name="Murat C."/>
            <person name="Nagy L.G."/>
            <person name="Nolan M."/>
            <person name="Ohm R.A."/>
            <person name="Patyshakuliyeva A."/>
            <person name="Rokas A."/>
            <person name="Ruiz-Duenas F.J."/>
            <person name="Sabat G."/>
            <person name="Salamov A."/>
            <person name="Samejima M."/>
            <person name="Schmutz J."/>
            <person name="Slot J.C."/>
            <person name="St John F."/>
            <person name="Stenlid J."/>
            <person name="Sun H."/>
            <person name="Sun S."/>
            <person name="Syed K."/>
            <person name="Tsang A."/>
            <person name="Wiebenga A."/>
            <person name="Young D."/>
            <person name="Pisabarro A."/>
            <person name="Eastwood D.C."/>
            <person name="Martin F."/>
            <person name="Cullen D."/>
            <person name="Grigoriev I.V."/>
            <person name="Hibbett D.S."/>
        </authorList>
    </citation>
    <scope>NUCLEOTIDE SEQUENCE</scope>
    <source>
        <strain evidence="9">FP-58527</strain>
    </source>
</reference>
<dbReference type="GO" id="GO:0004430">
    <property type="term" value="F:1-phosphatidylinositol 4-kinase activity"/>
    <property type="evidence" value="ECO:0007669"/>
    <property type="project" value="UniProtKB-EC"/>
</dbReference>
<keyword evidence="6" id="KW-0732">Signal</keyword>
<dbReference type="Gene3D" id="3.30.1010.10">
    <property type="entry name" value="Phosphatidylinositol 3-kinase Catalytic Subunit, Chain A, domain 4"/>
    <property type="match status" value="1"/>
</dbReference>
<dbReference type="FunFam" id="1.10.1070.11:FF:000016">
    <property type="entry name" value="PIK1p Phosphatidylinositol 4-kinase"/>
    <property type="match status" value="1"/>
</dbReference>
<dbReference type="GO" id="GO:0046854">
    <property type="term" value="P:phosphatidylinositol phosphate biosynthetic process"/>
    <property type="evidence" value="ECO:0007669"/>
    <property type="project" value="InterPro"/>
</dbReference>
<evidence type="ECO:0000256" key="5">
    <source>
        <dbReference type="SAM" id="MobiDB-lite"/>
    </source>
</evidence>
<dbReference type="GO" id="GO:0005737">
    <property type="term" value="C:cytoplasm"/>
    <property type="evidence" value="ECO:0007669"/>
    <property type="project" value="TreeGrafter"/>
</dbReference>
<gene>
    <name evidence="8" type="ORF">FOMPIDRAFT_148102</name>
</gene>
<evidence type="ECO:0000259" key="7">
    <source>
        <dbReference type="PROSITE" id="PS50290"/>
    </source>
</evidence>
<dbReference type="Gene3D" id="1.10.1070.11">
    <property type="entry name" value="Phosphatidylinositol 3-/4-kinase, catalytic domain"/>
    <property type="match status" value="1"/>
</dbReference>
<dbReference type="CDD" id="cd05168">
    <property type="entry name" value="PI4Kc_III_beta"/>
    <property type="match status" value="1"/>
</dbReference>
<feature type="signal peptide" evidence="6">
    <location>
        <begin position="1"/>
        <end position="21"/>
    </location>
</feature>
<evidence type="ECO:0000256" key="3">
    <source>
        <dbReference type="ARBA" id="ARBA00022679"/>
    </source>
</evidence>
<feature type="compositionally biased region" description="Low complexity" evidence="5">
    <location>
        <begin position="307"/>
        <end position="321"/>
    </location>
</feature>
<evidence type="ECO:0000313" key="8">
    <source>
        <dbReference type="EMBL" id="EPT06157.1"/>
    </source>
</evidence>
<dbReference type="InterPro" id="IPR036940">
    <property type="entry name" value="PI3/4_kinase_cat_sf"/>
</dbReference>
<dbReference type="SMART" id="SM00146">
    <property type="entry name" value="PI3Kc"/>
    <property type="match status" value="1"/>
</dbReference>